<proteinExistence type="predicted"/>
<protein>
    <submittedName>
        <fullName evidence="3">Uncharacterized protein</fullName>
    </submittedName>
</protein>
<feature type="region of interest" description="Disordered" evidence="1">
    <location>
        <begin position="132"/>
        <end position="332"/>
    </location>
</feature>
<sequence length="332" mass="35697">MLYDLVLRIIRSKEEGCSAVFNHAQTLFTVIFFLFMVAKLLAPIWVMLFVFQPTPQPVVENDDIQPALTEDGTSAFAATPDEHYRQLYHPSDGYRSLSYDTPTSRSPVTSYSPATLYAPINNPVGSINSIPNGIPSKTVRPGGPNLGIIREENQSATSSHSRSANKHTDSKSRRNEQHIDRHAFDNKGVETDIIAPKLPPPPRVVRSSSGACAGTQSHKSTGSQSTGAGTQSKNNGASTQSHVSIESQSTGAGNHSRNTGAGNQSYLSTGSQSSGTDTQSRNTRNGTQPLAPEQQPISDRRLAVSANGNHHIEDKEEGPKFVISSDDSDSSP</sequence>
<comment type="caution">
    <text evidence="3">The sequence shown here is derived from an EMBL/GenBank/DDBJ whole genome shotgun (WGS) entry which is preliminary data.</text>
</comment>
<gene>
    <name evidence="3" type="ORF">DPMN_053979</name>
</gene>
<keyword evidence="2" id="KW-0472">Membrane</keyword>
<evidence type="ECO:0000256" key="1">
    <source>
        <dbReference type="SAM" id="MobiDB-lite"/>
    </source>
</evidence>
<evidence type="ECO:0000256" key="2">
    <source>
        <dbReference type="SAM" id="Phobius"/>
    </source>
</evidence>
<keyword evidence="4" id="KW-1185">Reference proteome</keyword>
<dbReference type="AlphaFoldDB" id="A0A9D4CPG4"/>
<feature type="compositionally biased region" description="Polar residues" evidence="1">
    <location>
        <begin position="214"/>
        <end position="267"/>
    </location>
</feature>
<feature type="transmembrane region" description="Helical" evidence="2">
    <location>
        <begin position="27"/>
        <end position="51"/>
    </location>
</feature>
<keyword evidence="2" id="KW-0812">Transmembrane</keyword>
<organism evidence="3 4">
    <name type="scientific">Dreissena polymorpha</name>
    <name type="common">Zebra mussel</name>
    <name type="synonym">Mytilus polymorpha</name>
    <dbReference type="NCBI Taxonomy" id="45954"/>
    <lineage>
        <taxon>Eukaryota</taxon>
        <taxon>Metazoa</taxon>
        <taxon>Spiralia</taxon>
        <taxon>Lophotrochozoa</taxon>
        <taxon>Mollusca</taxon>
        <taxon>Bivalvia</taxon>
        <taxon>Autobranchia</taxon>
        <taxon>Heteroconchia</taxon>
        <taxon>Euheterodonta</taxon>
        <taxon>Imparidentia</taxon>
        <taxon>Neoheterodontei</taxon>
        <taxon>Myida</taxon>
        <taxon>Dreissenoidea</taxon>
        <taxon>Dreissenidae</taxon>
        <taxon>Dreissena</taxon>
    </lineage>
</organism>
<keyword evidence="2" id="KW-1133">Transmembrane helix</keyword>
<dbReference type="PANTHER" id="PTHR38553:SF1">
    <property type="entry name" value="G PROTEIN-COUPLED RECEPTOR"/>
    <property type="match status" value="1"/>
</dbReference>
<name>A0A9D4CPG4_DREPO</name>
<reference evidence="3" key="2">
    <citation type="submission" date="2020-11" db="EMBL/GenBank/DDBJ databases">
        <authorList>
            <person name="McCartney M.A."/>
            <person name="Auch B."/>
            <person name="Kono T."/>
            <person name="Mallez S."/>
            <person name="Becker A."/>
            <person name="Gohl D.M."/>
            <person name="Silverstein K.A.T."/>
            <person name="Koren S."/>
            <person name="Bechman K.B."/>
            <person name="Herman A."/>
            <person name="Abrahante J.E."/>
            <person name="Garbe J."/>
        </authorList>
    </citation>
    <scope>NUCLEOTIDE SEQUENCE</scope>
    <source>
        <strain evidence="3">Duluth1</strain>
        <tissue evidence="3">Whole animal</tissue>
    </source>
</reference>
<dbReference type="Proteomes" id="UP000828390">
    <property type="component" value="Unassembled WGS sequence"/>
</dbReference>
<feature type="compositionally biased region" description="Low complexity" evidence="1">
    <location>
        <begin position="268"/>
        <end position="280"/>
    </location>
</feature>
<evidence type="ECO:0000313" key="4">
    <source>
        <dbReference type="Proteomes" id="UP000828390"/>
    </source>
</evidence>
<dbReference type="PANTHER" id="PTHR38553">
    <property type="entry name" value="PROTEIN CBG19621"/>
    <property type="match status" value="1"/>
</dbReference>
<accession>A0A9D4CPG4</accession>
<reference evidence="3" key="1">
    <citation type="journal article" date="2019" name="bioRxiv">
        <title>The Genome of the Zebra Mussel, Dreissena polymorpha: A Resource for Invasive Species Research.</title>
        <authorList>
            <person name="McCartney M.A."/>
            <person name="Auch B."/>
            <person name="Kono T."/>
            <person name="Mallez S."/>
            <person name="Zhang Y."/>
            <person name="Obille A."/>
            <person name="Becker A."/>
            <person name="Abrahante J.E."/>
            <person name="Garbe J."/>
            <person name="Badalamenti J.P."/>
            <person name="Herman A."/>
            <person name="Mangelson H."/>
            <person name="Liachko I."/>
            <person name="Sullivan S."/>
            <person name="Sone E.D."/>
            <person name="Koren S."/>
            <person name="Silverstein K.A.T."/>
            <person name="Beckman K.B."/>
            <person name="Gohl D.M."/>
        </authorList>
    </citation>
    <scope>NUCLEOTIDE SEQUENCE</scope>
    <source>
        <strain evidence="3">Duluth1</strain>
        <tissue evidence="3">Whole animal</tissue>
    </source>
</reference>
<feature type="compositionally biased region" description="Basic and acidic residues" evidence="1">
    <location>
        <begin position="310"/>
        <end position="319"/>
    </location>
</feature>
<dbReference type="EMBL" id="JAIWYP010000012">
    <property type="protein sequence ID" value="KAH3728033.1"/>
    <property type="molecule type" value="Genomic_DNA"/>
</dbReference>
<feature type="compositionally biased region" description="Basic and acidic residues" evidence="1">
    <location>
        <begin position="166"/>
        <end position="190"/>
    </location>
</feature>
<evidence type="ECO:0000313" key="3">
    <source>
        <dbReference type="EMBL" id="KAH3728033.1"/>
    </source>
</evidence>